<keyword evidence="3" id="KW-1185">Reference proteome</keyword>
<protein>
    <recommendedName>
        <fullName evidence="4">DUF3541 domain-containing protein</fullName>
    </recommendedName>
</protein>
<proteinExistence type="predicted"/>
<evidence type="ECO:0000313" key="3">
    <source>
        <dbReference type="Proteomes" id="UP001157439"/>
    </source>
</evidence>
<dbReference type="AlphaFoldDB" id="A0AA37TN38"/>
<evidence type="ECO:0000313" key="2">
    <source>
        <dbReference type="EMBL" id="GLS84502.1"/>
    </source>
</evidence>
<sequence length="356" mass="40020">MRFIILALLLTTASCSHTATSTVLSAGEVKIAIQNTLEQRLYQLPPRVQGHYGIRLFRMTGDDKYVNSALVDLYAITEAQSFYACSADDPNFINAQAEAMTAQLGNGPRATARKAALTAHPQFLFYSDGLLRYASRIDEFGLIGPCHQKLTQAIKNYDMTPALTDPAMIKSWAAQLINYVYWSKQLGTGDYLEAYTNAFNQVYPNQLDGQLDKRQYRNKLYGLTHFVFAASGYYQRPIDADQFGWILNYFSDNMDRILTDATDDIIAEVGVAFLLAGKGDNPVVQRAREHIIKSFDQNAQFIPSISGRIEYASGEHRNVLAMMLLEWTEQLHPGPMLAIEPASKFHLPKQVRPKQE</sequence>
<dbReference type="InterPro" id="IPR021928">
    <property type="entry name" value="DUF3541"/>
</dbReference>
<dbReference type="Pfam" id="PF12060">
    <property type="entry name" value="DUF3541"/>
    <property type="match status" value="1"/>
</dbReference>
<dbReference type="RefSeq" id="WP_095500403.1">
    <property type="nucleotide sequence ID" value="NZ_BSPO01000003.1"/>
</dbReference>
<accession>A0AA37TN38</accession>
<name>A0AA37TN38_9GAMM</name>
<organism evidence="2 3">
    <name type="scientific">Paraferrimonas haliotis</name>
    <dbReference type="NCBI Taxonomy" id="2013866"/>
    <lineage>
        <taxon>Bacteria</taxon>
        <taxon>Pseudomonadati</taxon>
        <taxon>Pseudomonadota</taxon>
        <taxon>Gammaproteobacteria</taxon>
        <taxon>Alteromonadales</taxon>
        <taxon>Ferrimonadaceae</taxon>
        <taxon>Paraferrimonas</taxon>
    </lineage>
</organism>
<keyword evidence="1" id="KW-0732">Signal</keyword>
<dbReference type="EMBL" id="BSPO01000003">
    <property type="protein sequence ID" value="GLS84502.1"/>
    <property type="molecule type" value="Genomic_DNA"/>
</dbReference>
<dbReference type="Proteomes" id="UP001157439">
    <property type="component" value="Unassembled WGS sequence"/>
</dbReference>
<dbReference type="PROSITE" id="PS51257">
    <property type="entry name" value="PROKAR_LIPOPROTEIN"/>
    <property type="match status" value="1"/>
</dbReference>
<reference evidence="2 3" key="1">
    <citation type="journal article" date="2014" name="Int. J. Syst. Evol. Microbiol.">
        <title>Complete genome sequence of Corynebacterium casei LMG S-19264T (=DSM 44701T), isolated from a smear-ripened cheese.</title>
        <authorList>
            <consortium name="US DOE Joint Genome Institute (JGI-PGF)"/>
            <person name="Walter F."/>
            <person name="Albersmeier A."/>
            <person name="Kalinowski J."/>
            <person name="Ruckert C."/>
        </authorList>
    </citation>
    <scope>NUCLEOTIDE SEQUENCE [LARGE SCALE GENOMIC DNA]</scope>
    <source>
        <strain evidence="2 3">NBRC 112785</strain>
    </source>
</reference>
<feature type="chain" id="PRO_5041255440" description="DUF3541 domain-containing protein" evidence="1">
    <location>
        <begin position="19"/>
        <end position="356"/>
    </location>
</feature>
<evidence type="ECO:0008006" key="4">
    <source>
        <dbReference type="Google" id="ProtNLM"/>
    </source>
</evidence>
<comment type="caution">
    <text evidence="2">The sequence shown here is derived from an EMBL/GenBank/DDBJ whole genome shotgun (WGS) entry which is preliminary data.</text>
</comment>
<feature type="signal peptide" evidence="1">
    <location>
        <begin position="1"/>
        <end position="18"/>
    </location>
</feature>
<evidence type="ECO:0000256" key="1">
    <source>
        <dbReference type="SAM" id="SignalP"/>
    </source>
</evidence>
<gene>
    <name evidence="2" type="ORF">GCM10007894_24790</name>
</gene>